<evidence type="ECO:0000313" key="3">
    <source>
        <dbReference type="Proteomes" id="UP000284785"/>
    </source>
</evidence>
<dbReference type="Pfam" id="PF03559">
    <property type="entry name" value="Hexose_dehydrat"/>
    <property type="match status" value="2"/>
</dbReference>
<organism evidence="2 3">
    <name type="scientific">Bacteroides thetaiotaomicron</name>
    <dbReference type="NCBI Taxonomy" id="818"/>
    <lineage>
        <taxon>Bacteria</taxon>
        <taxon>Pseudomonadati</taxon>
        <taxon>Bacteroidota</taxon>
        <taxon>Bacteroidia</taxon>
        <taxon>Bacteroidales</taxon>
        <taxon>Bacteroidaceae</taxon>
        <taxon>Bacteroides</taxon>
    </lineage>
</organism>
<feature type="domain" description="dTDP-4-dehydro-6-deoxy-alpha-D-glucopyranose 2,3-dehydratase" evidence="1">
    <location>
        <begin position="27"/>
        <end position="229"/>
    </location>
</feature>
<reference evidence="2 3" key="1">
    <citation type="submission" date="2018-08" db="EMBL/GenBank/DDBJ databases">
        <title>A genome reference for cultivated species of the human gut microbiota.</title>
        <authorList>
            <person name="Zou Y."/>
            <person name="Xue W."/>
            <person name="Luo G."/>
        </authorList>
    </citation>
    <scope>NUCLEOTIDE SEQUENCE [LARGE SCALE GENOMIC DNA]</scope>
    <source>
        <strain evidence="2 3">AM30-26</strain>
    </source>
</reference>
<dbReference type="EMBL" id="QSJP01000037">
    <property type="protein sequence ID" value="RHD80663.1"/>
    <property type="molecule type" value="Genomic_DNA"/>
</dbReference>
<proteinExistence type="predicted"/>
<dbReference type="Gene3D" id="3.90.79.40">
    <property type="entry name" value="EvaA sugar 2,3-dehydratase subunit"/>
    <property type="match status" value="2"/>
</dbReference>
<accession>A0A414H9W6</accession>
<protein>
    <submittedName>
        <fullName evidence="2">NDP-hexose 2,3-dehydratase</fullName>
    </submittedName>
</protein>
<comment type="caution">
    <text evidence="2">The sequence shown here is derived from an EMBL/GenBank/DDBJ whole genome shotgun (WGS) entry which is preliminary data.</text>
</comment>
<sequence length="479" mass="55509">MRTRNVEDAQLDFLVSAMHHGSFMSTRDILTWMKQQNDEVVSNIRQIPLTELKGWNYRDDRIRHESGKFFSIDGIRINTNYRDVAEWDQPIINQPEMGFLGFIVKKFDGVIHFLMQAKIEPGNLNVVQLSPTLQATRSNYTRVHGGKSPYYLEYFNGERDVTVLVDQLQSEQGARFLHKRNRNIIVEVDENEELEVKTGFIWASLGQMKELLRYPNVVNMDSRTVISCIKFGSYSEHSLKLLDTVKQLSGIQSDRPDSFLYSMLSSDNHLHDIQDIIQWITSLKFKYELDVKPIGISEMNHWVYDGNTIHHEDGKYFDVMGCKVEIGNREVVSWDQPMVRSAQEGLMGFIVKKINGIYHFLVQAKLESGNFDVVEMAPTVQCLTGNYRKGQNEYTIPYLEQVLNAPKDKVWYASYQSEEGGRFFQEQNLNTIVEVGDEFPVEVEENYCWMTLNQMLSFVIYNNYLNIAARSLLSAISLY</sequence>
<dbReference type="InterPro" id="IPR005212">
    <property type="entry name" value="EvaA-like"/>
</dbReference>
<feature type="domain" description="dTDP-4-dehydro-6-deoxy-alpha-D-glucopyranose 2,3-dehydratase" evidence="1">
    <location>
        <begin position="274"/>
        <end position="475"/>
    </location>
</feature>
<evidence type="ECO:0000259" key="1">
    <source>
        <dbReference type="Pfam" id="PF03559"/>
    </source>
</evidence>
<dbReference type="GO" id="GO:0016829">
    <property type="term" value="F:lyase activity"/>
    <property type="evidence" value="ECO:0007669"/>
    <property type="project" value="InterPro"/>
</dbReference>
<gene>
    <name evidence="2" type="ORF">DW780_26010</name>
</gene>
<dbReference type="Proteomes" id="UP000284785">
    <property type="component" value="Unassembled WGS sequence"/>
</dbReference>
<dbReference type="InterPro" id="IPR038153">
    <property type="entry name" value="EvaA-like_sf"/>
</dbReference>
<dbReference type="RefSeq" id="WP_070750270.1">
    <property type="nucleotide sequence ID" value="NZ_CAXTJI010000043.1"/>
</dbReference>
<name>A0A414H9W6_BACT4</name>
<evidence type="ECO:0000313" key="2">
    <source>
        <dbReference type="EMBL" id="RHD80663.1"/>
    </source>
</evidence>
<dbReference type="AlphaFoldDB" id="A0A414H9W6"/>